<name>A0A0P1I0P1_9RHOB</name>
<dbReference type="InterPro" id="IPR023214">
    <property type="entry name" value="HAD_sf"/>
</dbReference>
<evidence type="ECO:0000313" key="3">
    <source>
        <dbReference type="Proteomes" id="UP000051870"/>
    </source>
</evidence>
<dbReference type="STRING" id="1715693.PH7735_00250"/>
<dbReference type="InterPro" id="IPR036412">
    <property type="entry name" value="HAD-like_sf"/>
</dbReference>
<feature type="chain" id="PRO_5006064767" evidence="1">
    <location>
        <begin position="26"/>
        <end position="331"/>
    </location>
</feature>
<proteinExistence type="predicted"/>
<dbReference type="AlphaFoldDB" id="A0A0P1I0P1"/>
<sequence length="331" mass="36505">MFPHKSALMSMLTGALIFTVSGAFADPLPSWNDTDAKSRIISFVETVTDPASPDYVTPADRIATFDNDGTLWAEQPLYFQLIFAVEDVARRAKDDPSFASTDALKAAAARDYEAALALGKTGLLEILAASHANMSLDQFNEAVAIWLDTARHPKTGRSYDEMVYQPMLELLRYLRDEDFSTYIVSGGGIQFMRVFAEDVYGIPPQQIVGSSTTSTYEVIDGVPTIMKGADLFFNDDKEGKPVGIMHHIGKRPIFAGGNSDGDFQMLEFTTSGEGPSFALYVHHTDAEREWAYDREGHIGVLNRGLDESEERGWLVIDMATDWGTIFPATSQ</sequence>
<dbReference type="GeneID" id="83879346"/>
<dbReference type="EMBL" id="CYTW01000001">
    <property type="protein sequence ID" value="CUJ83343.1"/>
    <property type="molecule type" value="Genomic_DNA"/>
</dbReference>
<dbReference type="Proteomes" id="UP000051870">
    <property type="component" value="Unassembled WGS sequence"/>
</dbReference>
<organism evidence="2 3">
    <name type="scientific">Shimia thalassica</name>
    <dbReference type="NCBI Taxonomy" id="1715693"/>
    <lineage>
        <taxon>Bacteria</taxon>
        <taxon>Pseudomonadati</taxon>
        <taxon>Pseudomonadota</taxon>
        <taxon>Alphaproteobacteria</taxon>
        <taxon>Rhodobacterales</taxon>
        <taxon>Roseobacteraceae</taxon>
    </lineage>
</organism>
<feature type="signal peptide" evidence="1">
    <location>
        <begin position="1"/>
        <end position="25"/>
    </location>
</feature>
<reference evidence="3" key="1">
    <citation type="submission" date="2015-09" db="EMBL/GenBank/DDBJ databases">
        <authorList>
            <person name="Rodrigo-Torres Lidia"/>
            <person name="Arahal R.David."/>
        </authorList>
    </citation>
    <scope>NUCLEOTIDE SEQUENCE [LARGE SCALE GENOMIC DNA]</scope>
    <source>
        <strain evidence="3">CECT 7735</strain>
    </source>
</reference>
<dbReference type="Gene3D" id="3.40.50.1000">
    <property type="entry name" value="HAD superfamily/HAD-like"/>
    <property type="match status" value="1"/>
</dbReference>
<dbReference type="Pfam" id="PF12710">
    <property type="entry name" value="HAD"/>
    <property type="match status" value="1"/>
</dbReference>
<gene>
    <name evidence="2" type="ORF">PH7735_00250</name>
</gene>
<dbReference type="GO" id="GO:0016787">
    <property type="term" value="F:hydrolase activity"/>
    <property type="evidence" value="ECO:0007669"/>
    <property type="project" value="UniProtKB-KW"/>
</dbReference>
<evidence type="ECO:0000256" key="1">
    <source>
        <dbReference type="SAM" id="SignalP"/>
    </source>
</evidence>
<dbReference type="SUPFAM" id="SSF56784">
    <property type="entry name" value="HAD-like"/>
    <property type="match status" value="1"/>
</dbReference>
<evidence type="ECO:0000313" key="2">
    <source>
        <dbReference type="EMBL" id="CUJ83343.1"/>
    </source>
</evidence>
<dbReference type="RefSeq" id="WP_233488252.1">
    <property type="nucleotide sequence ID" value="NZ_CYTW01000001.1"/>
</dbReference>
<accession>A0A0P1I0P1</accession>
<protein>
    <submittedName>
        <fullName evidence="2">Haloacid dehalogenase-like hydrolase</fullName>
    </submittedName>
</protein>
<keyword evidence="1" id="KW-0732">Signal</keyword>
<keyword evidence="3" id="KW-1185">Reference proteome</keyword>
<keyword evidence="2" id="KW-0378">Hydrolase</keyword>